<evidence type="ECO:0000313" key="2">
    <source>
        <dbReference type="EMBL" id="MBX71612.1"/>
    </source>
</evidence>
<sequence length="66" mass="8045">MDQVYNMYSVIFLMWVMLSRKTAETYRKMCILEYVVGLHLHLWSERLVASARSIWVWVDEIMFLLK</sequence>
<keyword evidence="1" id="KW-0812">Transmembrane</keyword>
<keyword evidence="1" id="KW-0472">Membrane</keyword>
<evidence type="ECO:0000256" key="1">
    <source>
        <dbReference type="SAM" id="Phobius"/>
    </source>
</evidence>
<reference evidence="2" key="1">
    <citation type="submission" date="2018-02" db="EMBL/GenBank/DDBJ databases">
        <title>Rhizophora mucronata_Transcriptome.</title>
        <authorList>
            <person name="Meera S.P."/>
            <person name="Sreeshan A."/>
            <person name="Augustine A."/>
        </authorList>
    </citation>
    <scope>NUCLEOTIDE SEQUENCE</scope>
    <source>
        <tissue evidence="2">Leaf</tissue>
    </source>
</reference>
<keyword evidence="1" id="KW-1133">Transmembrane helix</keyword>
<feature type="transmembrane region" description="Helical" evidence="1">
    <location>
        <begin position="6"/>
        <end position="23"/>
    </location>
</feature>
<name>A0A2P2QX85_RHIMU</name>
<proteinExistence type="predicted"/>
<accession>A0A2P2QX85</accession>
<dbReference type="EMBL" id="GGEC01091128">
    <property type="protein sequence ID" value="MBX71612.1"/>
    <property type="molecule type" value="Transcribed_RNA"/>
</dbReference>
<protein>
    <submittedName>
        <fullName evidence="2">Uncharacterized protein</fullName>
    </submittedName>
</protein>
<dbReference type="AlphaFoldDB" id="A0A2P2QX85"/>
<organism evidence="2">
    <name type="scientific">Rhizophora mucronata</name>
    <name type="common">Asiatic mangrove</name>
    <dbReference type="NCBI Taxonomy" id="61149"/>
    <lineage>
        <taxon>Eukaryota</taxon>
        <taxon>Viridiplantae</taxon>
        <taxon>Streptophyta</taxon>
        <taxon>Embryophyta</taxon>
        <taxon>Tracheophyta</taxon>
        <taxon>Spermatophyta</taxon>
        <taxon>Magnoliopsida</taxon>
        <taxon>eudicotyledons</taxon>
        <taxon>Gunneridae</taxon>
        <taxon>Pentapetalae</taxon>
        <taxon>rosids</taxon>
        <taxon>fabids</taxon>
        <taxon>Malpighiales</taxon>
        <taxon>Rhizophoraceae</taxon>
        <taxon>Rhizophora</taxon>
    </lineage>
</organism>